<reference evidence="2 3" key="1">
    <citation type="submission" date="2018-03" db="EMBL/GenBank/DDBJ databases">
        <title>Genomic Encyclopedia of Archaeal and Bacterial Type Strains, Phase II (KMG-II): from individual species to whole genera.</title>
        <authorList>
            <person name="Goeker M."/>
        </authorList>
    </citation>
    <scope>NUCLEOTIDE SEQUENCE [LARGE SCALE GENOMIC DNA]</scope>
    <source>
        <strain evidence="2 3">DSM 13175</strain>
    </source>
</reference>
<evidence type="ECO:0000259" key="1">
    <source>
        <dbReference type="Pfam" id="PF00535"/>
    </source>
</evidence>
<proteinExistence type="predicted"/>
<dbReference type="AlphaFoldDB" id="A0A2T0W813"/>
<dbReference type="SUPFAM" id="SSF53448">
    <property type="entry name" value="Nucleotide-diphospho-sugar transferases"/>
    <property type="match status" value="1"/>
</dbReference>
<feature type="domain" description="Glycosyltransferase 2-like" evidence="1">
    <location>
        <begin position="25"/>
        <end position="156"/>
    </location>
</feature>
<comment type="caution">
    <text evidence="2">The sequence shown here is derived from an EMBL/GenBank/DDBJ whole genome shotgun (WGS) entry which is preliminary data.</text>
</comment>
<protein>
    <submittedName>
        <fullName evidence="2">Glycosyl transferase family 2</fullName>
    </submittedName>
</protein>
<dbReference type="Pfam" id="PF00535">
    <property type="entry name" value="Glycos_transf_2"/>
    <property type="match status" value="1"/>
</dbReference>
<accession>A0A2T0W813</accession>
<dbReference type="InterPro" id="IPR029044">
    <property type="entry name" value="Nucleotide-diphossugar_trans"/>
</dbReference>
<dbReference type="Proteomes" id="UP000238205">
    <property type="component" value="Unassembled WGS sequence"/>
</dbReference>
<keyword evidence="2" id="KW-0808">Transferase</keyword>
<evidence type="ECO:0000313" key="3">
    <source>
        <dbReference type="Proteomes" id="UP000238205"/>
    </source>
</evidence>
<dbReference type="CDD" id="cd00761">
    <property type="entry name" value="Glyco_tranf_GTA_type"/>
    <property type="match status" value="1"/>
</dbReference>
<keyword evidence="3" id="KW-1185">Reference proteome</keyword>
<dbReference type="PANTHER" id="PTHR43685">
    <property type="entry name" value="GLYCOSYLTRANSFERASE"/>
    <property type="match status" value="1"/>
</dbReference>
<dbReference type="EMBL" id="PVTO01000009">
    <property type="protein sequence ID" value="PRY82674.1"/>
    <property type="molecule type" value="Genomic_DNA"/>
</dbReference>
<dbReference type="OrthoDB" id="8773442at2"/>
<name>A0A2T0W813_9LACT</name>
<dbReference type="InterPro" id="IPR050834">
    <property type="entry name" value="Glycosyltransf_2"/>
</dbReference>
<sequence>MLLEKLNIDSIRNEWKGKLMNLKITIIIPVFNKEMFIENSIMSVLSQDYENFEVIVIDDSSEDDSYNILKNLQIREKNNKLLLLKNNINKGVSYSRNRGISVATGDYIIFLDADDEISSSQFFNNIARVVSKYNAKYILTTRNYYDKFNRPSLNSISKYLFELEKDTYIVKDKQSTLINGGFPLGGSASAVFSIDLLSDLRFQIDVEKFEDWLFFTPLFFKTDVFYLSNEMIYINYDEKSLSRRKINIGNIAVPEYYTYLDGNKSYNKIRKTFFWMWLNSIISKDLTRIDNLRLLIKFRKGIFENLFFSKVFLKSLVAIIIKLIS</sequence>
<gene>
    <name evidence="2" type="ORF">CLV38_1093</name>
</gene>
<dbReference type="GO" id="GO:0016740">
    <property type="term" value="F:transferase activity"/>
    <property type="evidence" value="ECO:0007669"/>
    <property type="project" value="UniProtKB-KW"/>
</dbReference>
<dbReference type="PANTHER" id="PTHR43685:SF2">
    <property type="entry name" value="GLYCOSYLTRANSFERASE 2-LIKE DOMAIN-CONTAINING PROTEIN"/>
    <property type="match status" value="1"/>
</dbReference>
<organism evidence="2 3">
    <name type="scientific">Alkalibacterium olivapovliticus</name>
    <dbReference type="NCBI Taxonomy" id="99907"/>
    <lineage>
        <taxon>Bacteria</taxon>
        <taxon>Bacillati</taxon>
        <taxon>Bacillota</taxon>
        <taxon>Bacilli</taxon>
        <taxon>Lactobacillales</taxon>
        <taxon>Carnobacteriaceae</taxon>
        <taxon>Alkalibacterium</taxon>
    </lineage>
</organism>
<dbReference type="Gene3D" id="3.90.550.10">
    <property type="entry name" value="Spore Coat Polysaccharide Biosynthesis Protein SpsA, Chain A"/>
    <property type="match status" value="1"/>
</dbReference>
<dbReference type="InterPro" id="IPR001173">
    <property type="entry name" value="Glyco_trans_2-like"/>
</dbReference>
<evidence type="ECO:0000313" key="2">
    <source>
        <dbReference type="EMBL" id="PRY82674.1"/>
    </source>
</evidence>